<dbReference type="Gene3D" id="3.30.429.10">
    <property type="entry name" value="Macrophage Migration Inhibitory Factor"/>
    <property type="match status" value="1"/>
</dbReference>
<accession>A0AAD1YWW3</accession>
<evidence type="ECO:0000313" key="3">
    <source>
        <dbReference type="Proteomes" id="UP000834106"/>
    </source>
</evidence>
<dbReference type="PANTHER" id="PTHR11954">
    <property type="entry name" value="D-DOPACHROME DECARBOXYLASE"/>
    <property type="match status" value="1"/>
</dbReference>
<protein>
    <recommendedName>
        <fullName evidence="4">Macrophage migration inhibitory factor</fullName>
    </recommendedName>
</protein>
<evidence type="ECO:0008006" key="4">
    <source>
        <dbReference type="Google" id="ProtNLM"/>
    </source>
</evidence>
<dbReference type="Pfam" id="PF01187">
    <property type="entry name" value="MIF"/>
    <property type="match status" value="1"/>
</dbReference>
<organism evidence="2 3">
    <name type="scientific">Fraxinus pennsylvanica</name>
    <dbReference type="NCBI Taxonomy" id="56036"/>
    <lineage>
        <taxon>Eukaryota</taxon>
        <taxon>Viridiplantae</taxon>
        <taxon>Streptophyta</taxon>
        <taxon>Embryophyta</taxon>
        <taxon>Tracheophyta</taxon>
        <taxon>Spermatophyta</taxon>
        <taxon>Magnoliopsida</taxon>
        <taxon>eudicotyledons</taxon>
        <taxon>Gunneridae</taxon>
        <taxon>Pentapetalae</taxon>
        <taxon>asterids</taxon>
        <taxon>lamiids</taxon>
        <taxon>Lamiales</taxon>
        <taxon>Oleaceae</taxon>
        <taxon>Oleeae</taxon>
        <taxon>Fraxinus</taxon>
    </lineage>
</organism>
<dbReference type="PANTHER" id="PTHR11954:SF25">
    <property type="entry name" value="LS1-LIKE PROTEIN"/>
    <property type="match status" value="1"/>
</dbReference>
<sequence length="112" mass="12151">MPCLDISTNVNLDGINTDSIFSELTKAVSQIIGKPEKFVMILLKGSVALTFGGNKEPAALAEIVSMGGINTEVKRKLIATLGLILENKLYIPRARFVLKVFDTTTGRQNSKL</sequence>
<dbReference type="SUPFAM" id="SSF55331">
    <property type="entry name" value="Tautomerase/MIF"/>
    <property type="match status" value="1"/>
</dbReference>
<dbReference type="InterPro" id="IPR001398">
    <property type="entry name" value="Macrophage_inhib_fac"/>
</dbReference>
<dbReference type="InterPro" id="IPR014347">
    <property type="entry name" value="Tautomerase/MIF_sf"/>
</dbReference>
<reference evidence="2" key="1">
    <citation type="submission" date="2023-05" db="EMBL/GenBank/DDBJ databases">
        <authorList>
            <person name="Huff M."/>
        </authorList>
    </citation>
    <scope>NUCLEOTIDE SEQUENCE</scope>
</reference>
<dbReference type="GO" id="GO:0005615">
    <property type="term" value="C:extracellular space"/>
    <property type="evidence" value="ECO:0007669"/>
    <property type="project" value="TreeGrafter"/>
</dbReference>
<name>A0AAD1YWW3_9LAMI</name>
<dbReference type="FunFam" id="3.30.429.10:FF:000004">
    <property type="entry name" value="Tautomerase/MIF superfamily protein"/>
    <property type="match status" value="1"/>
</dbReference>
<comment type="similarity">
    <text evidence="1">Belongs to the MIF family.</text>
</comment>
<evidence type="ECO:0000313" key="2">
    <source>
        <dbReference type="EMBL" id="CAI9758867.1"/>
    </source>
</evidence>
<dbReference type="Proteomes" id="UP000834106">
    <property type="component" value="Chromosome 4"/>
</dbReference>
<dbReference type="AlphaFoldDB" id="A0AAD1YWW3"/>
<keyword evidence="3" id="KW-1185">Reference proteome</keyword>
<dbReference type="EMBL" id="OU503039">
    <property type="protein sequence ID" value="CAI9758867.1"/>
    <property type="molecule type" value="Genomic_DNA"/>
</dbReference>
<gene>
    <name evidence="2" type="ORF">FPE_LOCUS6297</name>
</gene>
<evidence type="ECO:0000256" key="1">
    <source>
        <dbReference type="ARBA" id="ARBA00005851"/>
    </source>
</evidence>
<proteinExistence type="inferred from homology"/>
<dbReference type="GO" id="GO:0050178">
    <property type="term" value="F:phenylpyruvate tautomerase activity"/>
    <property type="evidence" value="ECO:0007669"/>
    <property type="project" value="TreeGrafter"/>
</dbReference>